<comment type="caution">
    <text evidence="3">The sequence shown here is derived from an EMBL/GenBank/DDBJ whole genome shotgun (WGS) entry which is preliminary data.</text>
</comment>
<dbReference type="InterPro" id="IPR051058">
    <property type="entry name" value="GDSL_Est/Lipase"/>
</dbReference>
<dbReference type="PANTHER" id="PTHR45648:SF85">
    <property type="entry name" value="A, PUTATIVE (AFU_ORTHOLOGUE AFUA_2G10760)-RELATED"/>
    <property type="match status" value="1"/>
</dbReference>
<evidence type="ECO:0008006" key="5">
    <source>
        <dbReference type="Google" id="ProtNLM"/>
    </source>
</evidence>
<keyword evidence="2" id="KW-0732">Signal</keyword>
<keyword evidence="1" id="KW-0378">Hydrolase</keyword>
<dbReference type="Pfam" id="PF00657">
    <property type="entry name" value="Lipase_GDSL"/>
    <property type="match status" value="1"/>
</dbReference>
<dbReference type="Gene3D" id="3.40.50.1110">
    <property type="entry name" value="SGNH hydrolase"/>
    <property type="match status" value="1"/>
</dbReference>
<evidence type="ECO:0000313" key="4">
    <source>
        <dbReference type="Proteomes" id="UP001430584"/>
    </source>
</evidence>
<dbReference type="Proteomes" id="UP001430584">
    <property type="component" value="Unassembled WGS sequence"/>
</dbReference>
<dbReference type="InterPro" id="IPR036514">
    <property type="entry name" value="SGNH_hydro_sf"/>
</dbReference>
<name>A0ABR3CMN8_9PEZI</name>
<reference evidence="3 4" key="1">
    <citation type="submission" date="2024-02" db="EMBL/GenBank/DDBJ databases">
        <title>De novo assembly and annotation of 12 fungi associated with fruit tree decline syndrome in Ontario, Canada.</title>
        <authorList>
            <person name="Sulman M."/>
            <person name="Ellouze W."/>
            <person name="Ilyukhin E."/>
        </authorList>
    </citation>
    <scope>NUCLEOTIDE SEQUENCE [LARGE SCALE GENOMIC DNA]</scope>
    <source>
        <strain evidence="3 4">FDS-637</strain>
    </source>
</reference>
<dbReference type="RefSeq" id="XP_066634924.1">
    <property type="nucleotide sequence ID" value="XM_066774805.1"/>
</dbReference>
<evidence type="ECO:0000313" key="3">
    <source>
        <dbReference type="EMBL" id="KAL0261895.1"/>
    </source>
</evidence>
<accession>A0ABR3CMN8</accession>
<protein>
    <recommendedName>
        <fullName evidence="5">Acetylesterase</fullName>
    </recommendedName>
</protein>
<sequence length="511" mass="57907">MTRISALIAAALSASGAQAFPAPRQANASWPGFGGLQYWFSFGDSYTQTGFDVNSTQPSAENPFGNPEYPGPNWVGYLTYKYNSSLLQTYNLASGGATVDSALVAPYADTVLSLKQQVEDEYLPKYGADGTSKVWESDNTLFSIWIGVNDVGNSYWSTNTTFMDSIFTEYSGLVDQLYTSGARNFLFLNVPPLERTPLTTGQGSDSVDLEKPVVTDFNTRISNLASSLQEKHADTTVFTFDAHTLFNQILDDPSSYTQTAGLKNTTAYCTDYENGTDEQNTTVAACGVAVNEYFWLNTLHPTFPWLRQCTAVDQDTFFAEEDEGRRKVEGIDSLVQAIEQIESSRQNTINKFLRWSELDGPVYGMHSTCMTIAERARRRRFFGGTYPEPSTNSVMQHFYVSLKRLHYRIASQSHSVRWEHGYYGAARFWRNFWGQERGWEVVEDVEQIEEDELHDCHVPLSDDEEIYAAMWIMQVAQPEKFDEYRIRRSLELYGDLSEVLESRPPRMMCRL</sequence>
<keyword evidence="4" id="KW-1185">Reference proteome</keyword>
<proteinExistence type="predicted"/>
<dbReference type="CDD" id="cd01846">
    <property type="entry name" value="fatty_acyltransferase_like"/>
    <property type="match status" value="1"/>
</dbReference>
<evidence type="ECO:0000256" key="1">
    <source>
        <dbReference type="ARBA" id="ARBA00022801"/>
    </source>
</evidence>
<gene>
    <name evidence="3" type="ORF">SLS55_003328</name>
</gene>
<dbReference type="GeneID" id="92007413"/>
<evidence type="ECO:0000256" key="2">
    <source>
        <dbReference type="SAM" id="SignalP"/>
    </source>
</evidence>
<dbReference type="EMBL" id="JAJVCZ030000003">
    <property type="protein sequence ID" value="KAL0261895.1"/>
    <property type="molecule type" value="Genomic_DNA"/>
</dbReference>
<dbReference type="PANTHER" id="PTHR45648">
    <property type="entry name" value="GDSL LIPASE/ACYLHYDROLASE FAMILY PROTEIN (AFU_ORTHOLOGUE AFUA_4G14700)"/>
    <property type="match status" value="1"/>
</dbReference>
<dbReference type="SUPFAM" id="SSF52266">
    <property type="entry name" value="SGNH hydrolase"/>
    <property type="match status" value="1"/>
</dbReference>
<organism evidence="3 4">
    <name type="scientific">Diplodia seriata</name>
    <dbReference type="NCBI Taxonomy" id="420778"/>
    <lineage>
        <taxon>Eukaryota</taxon>
        <taxon>Fungi</taxon>
        <taxon>Dikarya</taxon>
        <taxon>Ascomycota</taxon>
        <taxon>Pezizomycotina</taxon>
        <taxon>Dothideomycetes</taxon>
        <taxon>Dothideomycetes incertae sedis</taxon>
        <taxon>Botryosphaeriales</taxon>
        <taxon>Botryosphaeriaceae</taxon>
        <taxon>Diplodia</taxon>
    </lineage>
</organism>
<feature type="signal peptide" evidence="2">
    <location>
        <begin position="1"/>
        <end position="19"/>
    </location>
</feature>
<dbReference type="InterPro" id="IPR001087">
    <property type="entry name" value="GDSL"/>
</dbReference>
<feature type="chain" id="PRO_5046263091" description="Acetylesterase" evidence="2">
    <location>
        <begin position="20"/>
        <end position="511"/>
    </location>
</feature>